<dbReference type="Proteomes" id="UP000886841">
    <property type="component" value="Unassembled WGS sequence"/>
</dbReference>
<evidence type="ECO:0000313" key="1">
    <source>
        <dbReference type="EMBL" id="HIR92540.1"/>
    </source>
</evidence>
<proteinExistence type="predicted"/>
<dbReference type="EMBL" id="DVHU01000032">
    <property type="protein sequence ID" value="HIR92540.1"/>
    <property type="molecule type" value="Genomic_DNA"/>
</dbReference>
<evidence type="ECO:0000313" key="2">
    <source>
        <dbReference type="Proteomes" id="UP000886841"/>
    </source>
</evidence>
<gene>
    <name evidence="1" type="ORF">IAB98_03835</name>
</gene>
<accession>A0A9D1EID1</accession>
<dbReference type="AlphaFoldDB" id="A0A9D1EID1"/>
<comment type="caution">
    <text evidence="1">The sequence shown here is derived from an EMBL/GenBank/DDBJ whole genome shotgun (WGS) entry which is preliminary data.</text>
</comment>
<organism evidence="1 2">
    <name type="scientific">Candidatus Egerieimonas intestinavium</name>
    <dbReference type="NCBI Taxonomy" id="2840777"/>
    <lineage>
        <taxon>Bacteria</taxon>
        <taxon>Bacillati</taxon>
        <taxon>Bacillota</taxon>
        <taxon>Clostridia</taxon>
        <taxon>Lachnospirales</taxon>
        <taxon>Lachnospiraceae</taxon>
        <taxon>Lachnospiraceae incertae sedis</taxon>
        <taxon>Candidatus Egerieimonas</taxon>
    </lineage>
</organism>
<protein>
    <submittedName>
        <fullName evidence="1">Uncharacterized protein</fullName>
    </submittedName>
</protein>
<reference evidence="1" key="2">
    <citation type="journal article" date="2021" name="PeerJ">
        <title>Extensive microbial diversity within the chicken gut microbiome revealed by metagenomics and culture.</title>
        <authorList>
            <person name="Gilroy R."/>
            <person name="Ravi A."/>
            <person name="Getino M."/>
            <person name="Pursley I."/>
            <person name="Horton D.L."/>
            <person name="Alikhan N.F."/>
            <person name="Baker D."/>
            <person name="Gharbi K."/>
            <person name="Hall N."/>
            <person name="Watson M."/>
            <person name="Adriaenssens E.M."/>
            <person name="Foster-Nyarko E."/>
            <person name="Jarju S."/>
            <person name="Secka A."/>
            <person name="Antonio M."/>
            <person name="Oren A."/>
            <person name="Chaudhuri R.R."/>
            <person name="La Ragione R."/>
            <person name="Hildebrand F."/>
            <person name="Pallen M.J."/>
        </authorList>
    </citation>
    <scope>NUCLEOTIDE SEQUENCE</scope>
    <source>
        <strain evidence="1">ChiSxjej1B13-7041</strain>
    </source>
</reference>
<reference evidence="1" key="1">
    <citation type="submission" date="2020-10" db="EMBL/GenBank/DDBJ databases">
        <authorList>
            <person name="Gilroy R."/>
        </authorList>
    </citation>
    <scope>NUCLEOTIDE SEQUENCE</scope>
    <source>
        <strain evidence="1">ChiSxjej1B13-7041</strain>
    </source>
</reference>
<name>A0A9D1EID1_9FIRM</name>
<sequence length="111" mass="13239">MELYEKFKTTRQEPVRLAAALEGFFQEDLGPGERQEYGRYLRRRIRPAMEALIAGEELEKLEALERQGWFGERELEGFLETARRLEKPAALMWLLHLKNQKYGYREEDFSL</sequence>